<dbReference type="SUPFAM" id="SSF143422">
    <property type="entry name" value="Transposase IS200-like"/>
    <property type="match status" value="1"/>
</dbReference>
<feature type="domain" description="Transposase IS200-like" evidence="1">
    <location>
        <begin position="15"/>
        <end position="129"/>
    </location>
</feature>
<dbReference type="InterPro" id="IPR002686">
    <property type="entry name" value="Transposase_17"/>
</dbReference>
<reference evidence="2 3" key="1">
    <citation type="submission" date="2023-11" db="EMBL/GenBank/DDBJ databases">
        <title>Complete genome of Pseudomonas benzenivorans BA3361.</title>
        <authorList>
            <person name="Shin S.Y."/>
            <person name="Song J."/>
            <person name="Kang H."/>
        </authorList>
    </citation>
    <scope>NUCLEOTIDE SEQUENCE [LARGE SCALE GENOMIC DNA]</scope>
    <source>
        <strain evidence="2 3">HNIBRBA3361</strain>
    </source>
</reference>
<dbReference type="InterPro" id="IPR036515">
    <property type="entry name" value="Transposase_17_sf"/>
</dbReference>
<dbReference type="InterPro" id="IPR052715">
    <property type="entry name" value="RAYT_transposase"/>
</dbReference>
<sequence length="150" mass="17261">MRFHGRDLRKGQASLPGQIYLLTTVTASRRPIFRQWPSASLMAREIRRAERSTAIASLAWVLMPDHLHWLIQLQQGSLQQLMQQLKSRSAISLNEIMGGTGPVWQKGYHDRAIRQDEDLRAVARYIVANPLRAGLVEHIGEYPYWDACWL</sequence>
<dbReference type="PANTHER" id="PTHR36966">
    <property type="entry name" value="REP-ASSOCIATED TYROSINE TRANSPOSASE"/>
    <property type="match status" value="1"/>
</dbReference>
<dbReference type="NCBIfam" id="NF047646">
    <property type="entry name" value="REP_Tyr_transpos"/>
    <property type="match status" value="1"/>
</dbReference>
<organism evidence="2 3">
    <name type="scientific">Pseudomonas benzenivorans</name>
    <dbReference type="NCBI Taxonomy" id="556533"/>
    <lineage>
        <taxon>Bacteria</taxon>
        <taxon>Pseudomonadati</taxon>
        <taxon>Pseudomonadota</taxon>
        <taxon>Gammaproteobacteria</taxon>
        <taxon>Pseudomonadales</taxon>
        <taxon>Pseudomonadaceae</taxon>
        <taxon>Pseudomonas</taxon>
    </lineage>
</organism>
<evidence type="ECO:0000259" key="1">
    <source>
        <dbReference type="SMART" id="SM01321"/>
    </source>
</evidence>
<dbReference type="SMART" id="SM01321">
    <property type="entry name" value="Y1_Tnp"/>
    <property type="match status" value="1"/>
</dbReference>
<gene>
    <name evidence="2" type="ORF">SBP02_16590</name>
</gene>
<dbReference type="PANTHER" id="PTHR36966:SF1">
    <property type="entry name" value="REP-ASSOCIATED TYROSINE TRANSPOSASE"/>
    <property type="match status" value="1"/>
</dbReference>
<dbReference type="EMBL" id="CP137892">
    <property type="protein sequence ID" value="WPC04372.1"/>
    <property type="molecule type" value="Genomic_DNA"/>
</dbReference>
<evidence type="ECO:0000313" key="2">
    <source>
        <dbReference type="EMBL" id="WPC04372.1"/>
    </source>
</evidence>
<dbReference type="Proteomes" id="UP001305928">
    <property type="component" value="Chromosome"/>
</dbReference>
<dbReference type="Pfam" id="PF01797">
    <property type="entry name" value="Y1_Tnp"/>
    <property type="match status" value="1"/>
</dbReference>
<evidence type="ECO:0000313" key="3">
    <source>
        <dbReference type="Proteomes" id="UP001305928"/>
    </source>
</evidence>
<protein>
    <submittedName>
        <fullName evidence="2">Transposase</fullName>
    </submittedName>
</protein>
<dbReference type="Gene3D" id="3.30.70.1290">
    <property type="entry name" value="Transposase IS200-like"/>
    <property type="match status" value="1"/>
</dbReference>
<keyword evidence="3" id="KW-1185">Reference proteome</keyword>
<name>A0ABZ0PUP2_9PSED</name>
<accession>A0ABZ0PUP2</accession>
<dbReference type="RefSeq" id="WP_318643415.1">
    <property type="nucleotide sequence ID" value="NZ_CP137892.1"/>
</dbReference>
<proteinExistence type="predicted"/>